<dbReference type="EMBL" id="JACEMZ010000057">
    <property type="protein sequence ID" value="MBA4452955.1"/>
    <property type="molecule type" value="Genomic_DNA"/>
</dbReference>
<accession>A0AC60VZU3</accession>
<name>A0AC60VZU3_9ARCH</name>
<evidence type="ECO:0000313" key="1">
    <source>
        <dbReference type="EMBL" id="MBA4452955.1"/>
    </source>
</evidence>
<protein>
    <submittedName>
        <fullName evidence="1">P-II family nitrogen regulator</fullName>
    </submittedName>
</protein>
<dbReference type="Proteomes" id="UP000559653">
    <property type="component" value="Unassembled WGS sequence"/>
</dbReference>
<gene>
    <name evidence="1" type="ORF">H2B03_07315</name>
</gene>
<proteinExistence type="predicted"/>
<sequence length="113" mass="11696">MKRVEATIQADKVGAVSDAIKEKVGGYTILEGNGRGSGKRQTMRAGRGTGTFEAEYNKVATVSTIVDDSQVESVVSAIADAAFTGSSGDGIVSIEDVEDVLNIASKKRGSEAL</sequence>
<organism evidence="1 2">
    <name type="scientific">Candidatus Nitrosomaritimum aestuariumsis</name>
    <dbReference type="NCBI Taxonomy" id="3342354"/>
    <lineage>
        <taxon>Archaea</taxon>
        <taxon>Nitrososphaerota</taxon>
        <taxon>Nitrososphaeria</taxon>
        <taxon>Nitrosopumilales</taxon>
        <taxon>Nitrosopumilaceae</taxon>
        <taxon>Candidatus Nitrosomaritimum</taxon>
    </lineage>
</organism>
<reference evidence="1 2" key="1">
    <citation type="journal article" date="2020" name="Appl. Environ. Microbiol.">
        <title>Genomic Characteristics of a Novel Species of Ammonia-Oxidizing Archaea from the Jiulong River Estuary.</title>
        <authorList>
            <person name="Zou D."/>
            <person name="Wan R."/>
            <person name="Han L."/>
            <person name="Xu M.N."/>
            <person name="Liu Y."/>
            <person name="Liu H."/>
            <person name="Kao S.J."/>
            <person name="Li M."/>
        </authorList>
    </citation>
    <scope>NUCLEOTIDE SEQUENCE [LARGE SCALE GENOMIC DNA]</scope>
    <source>
        <strain evidence="1">W1bin1</strain>
    </source>
</reference>
<evidence type="ECO:0000313" key="2">
    <source>
        <dbReference type="Proteomes" id="UP000559653"/>
    </source>
</evidence>
<comment type="caution">
    <text evidence="1">The sequence shown here is derived from an EMBL/GenBank/DDBJ whole genome shotgun (WGS) entry which is preliminary data.</text>
</comment>